<dbReference type="InterPro" id="IPR049163">
    <property type="entry name" value="Pif1-like_2B_dom"/>
</dbReference>
<dbReference type="GO" id="GO:0000723">
    <property type="term" value="P:telomere maintenance"/>
    <property type="evidence" value="ECO:0007669"/>
    <property type="project" value="InterPro"/>
</dbReference>
<feature type="domain" description="Helitron helicase-like" evidence="4">
    <location>
        <begin position="239"/>
        <end position="322"/>
    </location>
</feature>
<dbReference type="AlphaFoldDB" id="A0A2T8IAN7"/>
<evidence type="ECO:0000259" key="5">
    <source>
        <dbReference type="Pfam" id="PF21530"/>
    </source>
</evidence>
<dbReference type="PANTHER" id="PTHR10492">
    <property type="match status" value="1"/>
</dbReference>
<keyword evidence="1" id="KW-0233">DNA recombination</keyword>
<keyword evidence="1" id="KW-0547">Nucleotide-binding</keyword>
<dbReference type="InterPro" id="IPR027417">
    <property type="entry name" value="P-loop_NTPase"/>
</dbReference>
<gene>
    <name evidence="6" type="ORF">PAHAL_7G024100</name>
</gene>
<evidence type="ECO:0000259" key="4">
    <source>
        <dbReference type="Pfam" id="PF14214"/>
    </source>
</evidence>
<proteinExistence type="inferred from homology"/>
<dbReference type="Gramene" id="PVH34756">
    <property type="protein sequence ID" value="PVH34756"/>
    <property type="gene ID" value="PAHAL_7G024100"/>
</dbReference>
<feature type="domain" description="DNA helicase Pif1-like 2B" evidence="5">
    <location>
        <begin position="1057"/>
        <end position="1103"/>
    </location>
</feature>
<comment type="similarity">
    <text evidence="1">Belongs to the helicase family.</text>
</comment>
<organism evidence="6">
    <name type="scientific">Panicum hallii</name>
    <dbReference type="NCBI Taxonomy" id="206008"/>
    <lineage>
        <taxon>Eukaryota</taxon>
        <taxon>Viridiplantae</taxon>
        <taxon>Streptophyta</taxon>
        <taxon>Embryophyta</taxon>
        <taxon>Tracheophyta</taxon>
        <taxon>Spermatophyta</taxon>
        <taxon>Magnoliopsida</taxon>
        <taxon>Liliopsida</taxon>
        <taxon>Poales</taxon>
        <taxon>Poaceae</taxon>
        <taxon>PACMAD clade</taxon>
        <taxon>Panicoideae</taxon>
        <taxon>Panicodae</taxon>
        <taxon>Paniceae</taxon>
        <taxon>Panicinae</taxon>
        <taxon>Panicum</taxon>
        <taxon>Panicum sect. Panicum</taxon>
    </lineage>
</organism>
<dbReference type="InterPro" id="IPR025476">
    <property type="entry name" value="Helitron_helicase-like"/>
</dbReference>
<keyword evidence="1" id="KW-0234">DNA repair</keyword>
<dbReference type="GO" id="GO:0006310">
    <property type="term" value="P:DNA recombination"/>
    <property type="evidence" value="ECO:0007669"/>
    <property type="project" value="UniProtKB-KW"/>
</dbReference>
<dbReference type="GO" id="GO:0005524">
    <property type="term" value="F:ATP binding"/>
    <property type="evidence" value="ECO:0007669"/>
    <property type="project" value="UniProtKB-KW"/>
</dbReference>
<dbReference type="GO" id="GO:0043139">
    <property type="term" value="F:5'-3' DNA helicase activity"/>
    <property type="evidence" value="ECO:0007669"/>
    <property type="project" value="UniProtKB-EC"/>
</dbReference>
<keyword evidence="1" id="KW-0067">ATP-binding</keyword>
<comment type="catalytic activity">
    <reaction evidence="1">
        <text>ATP + H2O = ADP + phosphate + H(+)</text>
        <dbReference type="Rhea" id="RHEA:13065"/>
        <dbReference type="ChEBI" id="CHEBI:15377"/>
        <dbReference type="ChEBI" id="CHEBI:15378"/>
        <dbReference type="ChEBI" id="CHEBI:30616"/>
        <dbReference type="ChEBI" id="CHEBI:43474"/>
        <dbReference type="ChEBI" id="CHEBI:456216"/>
        <dbReference type="EC" id="5.6.2.3"/>
    </reaction>
</comment>
<dbReference type="Proteomes" id="UP000243499">
    <property type="component" value="Chromosome 7"/>
</dbReference>
<dbReference type="GO" id="GO:0016887">
    <property type="term" value="F:ATP hydrolysis activity"/>
    <property type="evidence" value="ECO:0007669"/>
    <property type="project" value="RHEA"/>
</dbReference>
<feature type="region of interest" description="Disordered" evidence="2">
    <location>
        <begin position="1193"/>
        <end position="1215"/>
    </location>
</feature>
<dbReference type="SUPFAM" id="SSF52540">
    <property type="entry name" value="P-loop containing nucleoside triphosphate hydrolases"/>
    <property type="match status" value="2"/>
</dbReference>
<keyword evidence="1" id="KW-0227">DNA damage</keyword>
<accession>A0A2T8IAN7</accession>
<keyword evidence="1" id="KW-0347">Helicase</keyword>
<name>A0A2T8IAN7_9POAL</name>
<dbReference type="EC" id="5.6.2.3" evidence="1"/>
<dbReference type="Pfam" id="PF05970">
    <property type="entry name" value="PIF1"/>
    <property type="match status" value="1"/>
</dbReference>
<keyword evidence="1" id="KW-0378">Hydrolase</keyword>
<dbReference type="CDD" id="cd18809">
    <property type="entry name" value="SF1_C_RecD"/>
    <property type="match status" value="1"/>
</dbReference>
<evidence type="ECO:0000259" key="3">
    <source>
        <dbReference type="Pfam" id="PF05970"/>
    </source>
</evidence>
<dbReference type="PANTHER" id="PTHR10492:SF92">
    <property type="entry name" value="ATP-DEPENDENT DNA HELICASE"/>
    <property type="match status" value="1"/>
</dbReference>
<dbReference type="EMBL" id="CM008052">
    <property type="protein sequence ID" value="PVH34756.1"/>
    <property type="molecule type" value="Genomic_DNA"/>
</dbReference>
<comment type="cofactor">
    <cofactor evidence="1">
        <name>Mg(2+)</name>
        <dbReference type="ChEBI" id="CHEBI:18420"/>
    </cofactor>
</comment>
<sequence length="1234" mass="140805">MRLWSSSDSDAKHFRANIRFFNGHFSLTSLYCHLDHMTTDMRNGGVYTFRAHGQIYHNIRSFGLDGTEPKHLELYFYDDDPSLEHRYRKCREKCLEKDKEVVERLVSILHDNPYSEHLRSMRQVEHLEDYHVTLNLDQRLDQRIYNVPITSEVAAVWIEGSKRRGQFQNSVVLQGKDRSIHGIRSYHSCYDPLSYPLFFPRGELGWHNMIPKVGVNMDEVNAARAIRKARAEGNNDDDLGLAGNKCVSFTVDTYIKIESSCLDYIRNNQSQIRADLYQGLVDSLHAGEGRANAVGKRIMLATSFIGGPQYMRRWYMDAMALMPQDRPDLVTRVFKAKLEELKTRLLDYDILGKVRAYVYVRKFKLTCPEQYDLLISAELPNKKKYPELYKMVTKHMMHGPCGLLNPNCPCTMGRASCKNRYPRSFCETTSQGKDSYPIYRRREDRCKETVRGHELDNRWVVPYNPYLLQLLNCHINVEACGSIKSVKYLFKYIYKGHDRAVVAVTEAAKADDKGSMDEIKQYRDARWVTPPEPPVKQLQLHLPDMHMVAFHQRDKIERVINRPGADTSMLTAYFEANRLHEGAHGILYRDFLEFYTWQMDGKFWKPREPRIGGQVGRIISAHPAEGERYYLRILLNHVVGATSYEHLRTVNGVIQPTFREAAEKRGLIKKDNTLDECLTEATLFQMPSLLLRLFATILVFCEPSNVFGLWQKHMILIDIRNMLQSMGKDIKSFPLPDIDSTYDNTSGIPREIFEEASIEINIDDVALLESLNYEQRAAYNEIMTAIDTDHGGLFFVDGPGGTGKIFLYRALLAKVHSQNKLAVAAATSGVAASIMPSGRTAHSRFKIPLTIDEGGCCTFTKQSGTAKLLQTLSLIIWDKASMTKWQAVEALDNSLRDIMDLPELPFGGKTIVFGGDFRQVLPVVRRGSYLWDSMHHLKLVRNMRAHSDPWFADYLLRIGGGTEEVNGDGSVCLPDEICVPYTGDDNNLDTLIECIFPRLNGNMSNKDYITSRAILSTRNDWVDMINMKMIGHFQGGETVYHSFDSAVDDPHNYYPSEFLNTLTPNGLPPHVLKLKIGCLVILLRNIDPANGLCNGTRLVVRGFQRNTIDAEIVLGQHAGERVFLPRIPLCPSDDEMFPFYFAMTINKAQGQTIPNVGVYLPEPVFSHGQLYVALSRATSRSNIRILTLPPNAEENRKYSNKKEKKKPNKKVKKKIPATDGTYTKNIVYKEVLTP</sequence>
<dbReference type="Gene3D" id="3.40.50.300">
    <property type="entry name" value="P-loop containing nucleotide triphosphate hydrolases"/>
    <property type="match status" value="2"/>
</dbReference>
<evidence type="ECO:0000256" key="2">
    <source>
        <dbReference type="SAM" id="MobiDB-lite"/>
    </source>
</evidence>
<dbReference type="GO" id="GO:0006281">
    <property type="term" value="P:DNA repair"/>
    <property type="evidence" value="ECO:0007669"/>
    <property type="project" value="UniProtKB-KW"/>
</dbReference>
<protein>
    <recommendedName>
        <fullName evidence="1">ATP-dependent DNA helicase</fullName>
        <ecNumber evidence="1">5.6.2.3</ecNumber>
    </recommendedName>
</protein>
<dbReference type="Pfam" id="PF14214">
    <property type="entry name" value="Helitron_like_N"/>
    <property type="match status" value="1"/>
</dbReference>
<dbReference type="InterPro" id="IPR010285">
    <property type="entry name" value="DNA_helicase_pif1-like_DEAD"/>
</dbReference>
<dbReference type="Pfam" id="PF21530">
    <property type="entry name" value="Pif1_2B_dom"/>
    <property type="match status" value="1"/>
</dbReference>
<evidence type="ECO:0000313" key="6">
    <source>
        <dbReference type="EMBL" id="PVH34756.1"/>
    </source>
</evidence>
<reference evidence="6" key="1">
    <citation type="submission" date="2018-04" db="EMBL/GenBank/DDBJ databases">
        <title>WGS assembly of Panicum hallii.</title>
        <authorList>
            <person name="Lovell J."/>
            <person name="Jenkins J."/>
            <person name="Lowry D."/>
            <person name="Mamidi S."/>
            <person name="Sreedasyam A."/>
            <person name="Weng X."/>
            <person name="Barry K."/>
            <person name="Bonette J."/>
            <person name="Campitelli B."/>
            <person name="Daum C."/>
            <person name="Gordon S."/>
            <person name="Gould B."/>
            <person name="Lipzen A."/>
            <person name="Macqueen A."/>
            <person name="Palacio-Mejia J."/>
            <person name="Plott C."/>
            <person name="Shakirov E."/>
            <person name="Shu S."/>
            <person name="Yoshinaga Y."/>
            <person name="Zane M."/>
            <person name="Rokhsar D."/>
            <person name="Grimwood J."/>
            <person name="Schmutz J."/>
            <person name="Juenger T."/>
        </authorList>
    </citation>
    <scope>NUCLEOTIDE SEQUENCE [LARGE SCALE GENOMIC DNA]</scope>
    <source>
        <strain evidence="6">FIL2</strain>
    </source>
</reference>
<evidence type="ECO:0000256" key="1">
    <source>
        <dbReference type="RuleBase" id="RU363044"/>
    </source>
</evidence>
<feature type="domain" description="DNA helicase Pif1-like DEAD-box helicase" evidence="3">
    <location>
        <begin position="771"/>
        <end position="962"/>
    </location>
</feature>
<feature type="compositionally biased region" description="Basic residues" evidence="2">
    <location>
        <begin position="1202"/>
        <end position="1215"/>
    </location>
</feature>